<accession>A0ABW9XFU8</accession>
<dbReference type="Proteomes" id="UP000753724">
    <property type="component" value="Unassembled WGS sequence"/>
</dbReference>
<feature type="domain" description="DUF6950" evidence="1">
    <location>
        <begin position="3"/>
        <end position="125"/>
    </location>
</feature>
<evidence type="ECO:0000259" key="1">
    <source>
        <dbReference type="Pfam" id="PF22262"/>
    </source>
</evidence>
<dbReference type="RefSeq" id="WP_161719386.1">
    <property type="nucleotide sequence ID" value="NZ_JAAAPO010000005.1"/>
</dbReference>
<protein>
    <recommendedName>
        <fullName evidence="1">DUF6950 domain-containing protein</fullName>
    </recommendedName>
</protein>
<organism evidence="2 3">
    <name type="scientific">Novosphingobium ovatum</name>
    <dbReference type="NCBI Taxonomy" id="1908523"/>
    <lineage>
        <taxon>Bacteria</taxon>
        <taxon>Pseudomonadati</taxon>
        <taxon>Pseudomonadota</taxon>
        <taxon>Alphaproteobacteria</taxon>
        <taxon>Sphingomonadales</taxon>
        <taxon>Sphingomonadaceae</taxon>
        <taxon>Novosphingobium</taxon>
    </lineage>
</organism>
<evidence type="ECO:0000313" key="3">
    <source>
        <dbReference type="Proteomes" id="UP000753724"/>
    </source>
</evidence>
<sequence>MDLGSYLAQAAMRHHQVGIWDCCIFPADWVVANGYPDPMADWRGTYASEAAADTRGGIEEAFLTGMERAGLSLAAEPLSGDVGLIEVAGQHAGAIWTGRRWAFVAPRGLAVASVAPEYVIGIWRVVYG</sequence>
<keyword evidence="3" id="KW-1185">Reference proteome</keyword>
<dbReference type="Pfam" id="PF22262">
    <property type="entry name" value="DUF6950"/>
    <property type="match status" value="1"/>
</dbReference>
<proteinExistence type="predicted"/>
<gene>
    <name evidence="2" type="ORF">GTZ99_12490</name>
</gene>
<evidence type="ECO:0000313" key="2">
    <source>
        <dbReference type="EMBL" id="NBC37369.1"/>
    </source>
</evidence>
<dbReference type="EMBL" id="JAAAPO010000005">
    <property type="protein sequence ID" value="NBC37369.1"/>
    <property type="molecule type" value="Genomic_DNA"/>
</dbReference>
<reference evidence="3" key="1">
    <citation type="submission" date="2020-01" db="EMBL/GenBank/DDBJ databases">
        <title>Sphingomonas sp. strain CSW-10.</title>
        <authorList>
            <person name="Chen W.-M."/>
        </authorList>
    </citation>
    <scope>NUCLEOTIDE SEQUENCE [LARGE SCALE GENOMIC DNA]</scope>
    <source>
        <strain evidence="3">FSY-8</strain>
    </source>
</reference>
<name>A0ABW9XFU8_9SPHN</name>
<dbReference type="InterPro" id="IPR053802">
    <property type="entry name" value="DUF6950"/>
</dbReference>
<comment type="caution">
    <text evidence="2">The sequence shown here is derived from an EMBL/GenBank/DDBJ whole genome shotgun (WGS) entry which is preliminary data.</text>
</comment>